<feature type="region of interest" description="Disordered" evidence="1">
    <location>
        <begin position="320"/>
        <end position="399"/>
    </location>
</feature>
<feature type="compositionally biased region" description="Polar residues" evidence="1">
    <location>
        <begin position="59"/>
        <end position="90"/>
    </location>
</feature>
<evidence type="ECO:0000313" key="4">
    <source>
        <dbReference type="Proteomes" id="UP000800041"/>
    </source>
</evidence>
<feature type="compositionally biased region" description="Basic residues" evidence="1">
    <location>
        <begin position="471"/>
        <end position="480"/>
    </location>
</feature>
<feature type="compositionally biased region" description="Basic and acidic residues" evidence="1">
    <location>
        <begin position="320"/>
        <end position="336"/>
    </location>
</feature>
<feature type="compositionally biased region" description="Acidic residues" evidence="1">
    <location>
        <begin position="354"/>
        <end position="366"/>
    </location>
</feature>
<protein>
    <recommendedName>
        <fullName evidence="2">Something about silencing protein 4 domain-containing protein</fullName>
    </recommendedName>
</protein>
<feature type="domain" description="Something about silencing protein 4" evidence="2">
    <location>
        <begin position="231"/>
        <end position="325"/>
    </location>
</feature>
<evidence type="ECO:0000256" key="1">
    <source>
        <dbReference type="SAM" id="MobiDB-lite"/>
    </source>
</evidence>
<feature type="compositionally biased region" description="Polar residues" evidence="1">
    <location>
        <begin position="191"/>
        <end position="201"/>
    </location>
</feature>
<feature type="compositionally biased region" description="Polar residues" evidence="1">
    <location>
        <begin position="379"/>
        <end position="399"/>
    </location>
</feature>
<dbReference type="InterPro" id="IPR029184">
    <property type="entry name" value="Sas4_dom"/>
</dbReference>
<dbReference type="AlphaFoldDB" id="A0A6G1HHV6"/>
<keyword evidence="4" id="KW-1185">Reference proteome</keyword>
<dbReference type="EMBL" id="ML977137">
    <property type="protein sequence ID" value="KAF1992609.1"/>
    <property type="molecule type" value="Genomic_DNA"/>
</dbReference>
<gene>
    <name evidence="3" type="ORF">K402DRAFT_409322</name>
</gene>
<evidence type="ECO:0000259" key="2">
    <source>
        <dbReference type="Pfam" id="PF15460"/>
    </source>
</evidence>
<dbReference type="Proteomes" id="UP000800041">
    <property type="component" value="Unassembled WGS sequence"/>
</dbReference>
<feature type="region of interest" description="Disordered" evidence="1">
    <location>
        <begin position="1"/>
        <end position="127"/>
    </location>
</feature>
<feature type="region of interest" description="Disordered" evidence="1">
    <location>
        <begin position="465"/>
        <end position="486"/>
    </location>
</feature>
<feature type="compositionally biased region" description="Low complexity" evidence="1">
    <location>
        <begin position="15"/>
        <end position="31"/>
    </location>
</feature>
<feature type="region of interest" description="Disordered" evidence="1">
    <location>
        <begin position="168"/>
        <end position="236"/>
    </location>
</feature>
<feature type="compositionally biased region" description="Polar residues" evidence="1">
    <location>
        <begin position="99"/>
        <end position="111"/>
    </location>
</feature>
<organism evidence="3 4">
    <name type="scientific">Aulographum hederae CBS 113979</name>
    <dbReference type="NCBI Taxonomy" id="1176131"/>
    <lineage>
        <taxon>Eukaryota</taxon>
        <taxon>Fungi</taxon>
        <taxon>Dikarya</taxon>
        <taxon>Ascomycota</taxon>
        <taxon>Pezizomycotina</taxon>
        <taxon>Dothideomycetes</taxon>
        <taxon>Pleosporomycetidae</taxon>
        <taxon>Aulographales</taxon>
        <taxon>Aulographaceae</taxon>
    </lineage>
</organism>
<evidence type="ECO:0000313" key="3">
    <source>
        <dbReference type="EMBL" id="KAF1992609.1"/>
    </source>
</evidence>
<proteinExistence type="predicted"/>
<name>A0A6G1HHV6_9PEZI</name>
<dbReference type="GO" id="GO:0004402">
    <property type="term" value="F:histone acetyltransferase activity"/>
    <property type="evidence" value="ECO:0007669"/>
    <property type="project" value="TreeGrafter"/>
</dbReference>
<feature type="compositionally biased region" description="Basic and acidic residues" evidence="1">
    <location>
        <begin position="344"/>
        <end position="353"/>
    </location>
</feature>
<dbReference type="PANTHER" id="PTHR38422">
    <property type="entry name" value="SOMETHING ABOUT SILENCING PROTEIN 4"/>
    <property type="match status" value="1"/>
</dbReference>
<dbReference type="PANTHER" id="PTHR38422:SF1">
    <property type="entry name" value="SOMETHING ABOUT SILENCING PROTEIN 4"/>
    <property type="match status" value="1"/>
</dbReference>
<dbReference type="InterPro" id="IPR038988">
    <property type="entry name" value="Sas4"/>
</dbReference>
<reference evidence="3" key="1">
    <citation type="journal article" date="2020" name="Stud. Mycol.">
        <title>101 Dothideomycetes genomes: a test case for predicting lifestyles and emergence of pathogens.</title>
        <authorList>
            <person name="Haridas S."/>
            <person name="Albert R."/>
            <person name="Binder M."/>
            <person name="Bloem J."/>
            <person name="Labutti K."/>
            <person name="Salamov A."/>
            <person name="Andreopoulos B."/>
            <person name="Baker S."/>
            <person name="Barry K."/>
            <person name="Bills G."/>
            <person name="Bluhm B."/>
            <person name="Cannon C."/>
            <person name="Castanera R."/>
            <person name="Culley D."/>
            <person name="Daum C."/>
            <person name="Ezra D."/>
            <person name="Gonzalez J."/>
            <person name="Henrissat B."/>
            <person name="Kuo A."/>
            <person name="Liang C."/>
            <person name="Lipzen A."/>
            <person name="Lutzoni F."/>
            <person name="Magnuson J."/>
            <person name="Mondo S."/>
            <person name="Nolan M."/>
            <person name="Ohm R."/>
            <person name="Pangilinan J."/>
            <person name="Park H.-J."/>
            <person name="Ramirez L."/>
            <person name="Alfaro M."/>
            <person name="Sun H."/>
            <person name="Tritt A."/>
            <person name="Yoshinaga Y."/>
            <person name="Zwiers L.-H."/>
            <person name="Turgeon B."/>
            <person name="Goodwin S."/>
            <person name="Spatafora J."/>
            <person name="Crous P."/>
            <person name="Grigoriev I."/>
        </authorList>
    </citation>
    <scope>NUCLEOTIDE SEQUENCE</scope>
    <source>
        <strain evidence="3">CBS 113979</strain>
    </source>
</reference>
<feature type="compositionally biased region" description="Polar residues" evidence="1">
    <location>
        <begin position="213"/>
        <end position="227"/>
    </location>
</feature>
<dbReference type="Pfam" id="PF15460">
    <property type="entry name" value="SAS4"/>
    <property type="match status" value="1"/>
</dbReference>
<sequence>MSRSKRFTRSADKISSPPADTPPATTSPSTSRANKKRKLDDDDGPGFGNELDAPPTKRTVAQSKSRLLPSSNGNPTRLNDLETNAATQPPTRGADGATSKKSANAQLQPPNQDEKRTLRSQAGGTRLKSELAIYFQNYDDVITDAPKTPELLEHDTAVHLIDEALPGTLKPIDPPAPCHPRPAHSRKQSRTESAPITNGASLSAPEGFPRENPPSNAVTISLASSDTPPEDPLPDSHYFIHHRRAERKEKQLRNIEKERAMHEKVQLERLLDGLLGHDWLKVMGVSGVTDGEKKDWEPKRDYFVREVQILVQKFRRWKEEEKRQRVEKDANNQVKDDDQDDDESSHYADTNKDGDDEEEEDEEEDPPNASDIDAWAARQLQQEAKSAGTSSKCSTQSKAKQRQMTLFAMLPPVDDRPFTSFFDKPHLRAAALGKQRHGRTVLAFGLPVPDGPTREFALPEEFITPDALRANARKRRRRRRDTKDAT</sequence>
<dbReference type="OrthoDB" id="1938992at2759"/>
<accession>A0A6G1HHV6</accession>
<dbReference type="GO" id="GO:0033255">
    <property type="term" value="C:SAS acetyltransferase complex"/>
    <property type="evidence" value="ECO:0007669"/>
    <property type="project" value="InterPro"/>
</dbReference>